<dbReference type="EMBL" id="FOCV01000030">
    <property type="protein sequence ID" value="SEO93136.1"/>
    <property type="molecule type" value="Genomic_DNA"/>
</dbReference>
<protein>
    <submittedName>
        <fullName evidence="1">Uncharacterized protein</fullName>
    </submittedName>
</protein>
<name>A0ABY1ATW0_9HYPH</name>
<sequence>TRLLVPCLMPFRAKSLLSSASSVRSPGKGQFNPTAAARCRLSCTVLRAIPNTTAISRELVPLAASRSICRKCLMVSLLFAGIKIPSFIARYLMPKLLTQGVIFSAENWPVFDRNGGRLQIGMVAGL</sequence>
<organism evidence="1 2">
    <name type="scientific">Rhizobium tibeticum</name>
    <dbReference type="NCBI Taxonomy" id="501024"/>
    <lineage>
        <taxon>Bacteria</taxon>
        <taxon>Pseudomonadati</taxon>
        <taxon>Pseudomonadota</taxon>
        <taxon>Alphaproteobacteria</taxon>
        <taxon>Hyphomicrobiales</taxon>
        <taxon>Rhizobiaceae</taxon>
        <taxon>Rhizobium/Agrobacterium group</taxon>
        <taxon>Rhizobium</taxon>
    </lineage>
</organism>
<comment type="caution">
    <text evidence="1">The sequence shown here is derived from an EMBL/GenBank/DDBJ whole genome shotgun (WGS) entry which is preliminary data.</text>
</comment>
<dbReference type="Proteomes" id="UP000198939">
    <property type="component" value="Unassembled WGS sequence"/>
</dbReference>
<accession>A0ABY1ATW0</accession>
<gene>
    <name evidence="1" type="ORF">SAMN05216228_10301</name>
</gene>
<evidence type="ECO:0000313" key="1">
    <source>
        <dbReference type="EMBL" id="SEO93136.1"/>
    </source>
</evidence>
<proteinExistence type="predicted"/>
<reference evidence="1 2" key="1">
    <citation type="submission" date="2016-10" db="EMBL/GenBank/DDBJ databases">
        <authorList>
            <person name="Varghese N."/>
            <person name="Submissions S."/>
        </authorList>
    </citation>
    <scope>NUCLEOTIDE SEQUENCE [LARGE SCALE GENOMIC DNA]</scope>
    <source>
        <strain evidence="1 2">CGMCC 1.7071</strain>
    </source>
</reference>
<evidence type="ECO:0000313" key="2">
    <source>
        <dbReference type="Proteomes" id="UP000198939"/>
    </source>
</evidence>
<keyword evidence="2" id="KW-1185">Reference proteome</keyword>
<feature type="non-terminal residue" evidence="1">
    <location>
        <position position="1"/>
    </location>
</feature>